<name>A0A1K0IJ13_CUPNE</name>
<organism evidence="2">
    <name type="scientific">Cupriavidus necator</name>
    <name type="common">Alcaligenes eutrophus</name>
    <name type="synonym">Ralstonia eutropha</name>
    <dbReference type="NCBI Taxonomy" id="106590"/>
    <lineage>
        <taxon>Bacteria</taxon>
        <taxon>Pseudomonadati</taxon>
        <taxon>Pseudomonadota</taxon>
        <taxon>Betaproteobacteria</taxon>
        <taxon>Burkholderiales</taxon>
        <taxon>Burkholderiaceae</taxon>
        <taxon>Cupriavidus</taxon>
    </lineage>
</organism>
<protein>
    <submittedName>
        <fullName evidence="2">Uncharacterized protein</fullName>
    </submittedName>
</protein>
<accession>A0A1K0IJ13</accession>
<reference evidence="2" key="1">
    <citation type="submission" date="2016-09" db="EMBL/GenBank/DDBJ databases">
        <authorList>
            <person name="Capua I."/>
            <person name="De Benedictis P."/>
            <person name="Joannis T."/>
            <person name="Lombin L.H."/>
            <person name="Cattoli G."/>
        </authorList>
    </citation>
    <scope>NUCLEOTIDE SEQUENCE</scope>
    <source>
        <strain evidence="2">B9</strain>
    </source>
</reference>
<evidence type="ECO:0000256" key="1">
    <source>
        <dbReference type="SAM" id="MobiDB-lite"/>
    </source>
</evidence>
<sequence length="58" mass="6038">MCSLSRLRERVGVRAGVSDEVRPAVRHRLPSPPAPLASGRGEQTGGADKASGPSLDTK</sequence>
<gene>
    <name evidence="2" type="ORF">CNECB9_3580002</name>
</gene>
<feature type="region of interest" description="Disordered" evidence="1">
    <location>
        <begin position="1"/>
        <end position="58"/>
    </location>
</feature>
<evidence type="ECO:0000313" key="2">
    <source>
        <dbReference type="EMBL" id="SCU77058.1"/>
    </source>
</evidence>
<proteinExistence type="predicted"/>
<dbReference type="EMBL" id="FMSH01000288">
    <property type="protein sequence ID" value="SCU77058.1"/>
    <property type="molecule type" value="Genomic_DNA"/>
</dbReference>
<dbReference type="AlphaFoldDB" id="A0A1K0IJ13"/>
<feature type="compositionally biased region" description="Basic and acidic residues" evidence="1">
    <location>
        <begin position="1"/>
        <end position="23"/>
    </location>
</feature>